<evidence type="ECO:0000313" key="7">
    <source>
        <dbReference type="Proteomes" id="UP000054886"/>
    </source>
</evidence>
<comment type="subcellular location">
    <subcellularLocation>
        <location evidence="1">Endomembrane system</location>
        <topology evidence="1">Multi-pass membrane protein</topology>
    </subcellularLocation>
</comment>
<dbReference type="PhylomeDB" id="A0A0W0D5H0"/>
<feature type="transmembrane region" description="Helical" evidence="5">
    <location>
        <begin position="165"/>
        <end position="185"/>
    </location>
</feature>
<dbReference type="InterPro" id="IPR006838">
    <property type="entry name" value="ADTRP_AIG1"/>
</dbReference>
<evidence type="ECO:0000256" key="2">
    <source>
        <dbReference type="ARBA" id="ARBA00022692"/>
    </source>
</evidence>
<dbReference type="EMBL" id="LLZZ01000108">
    <property type="protein sequence ID" value="KTB07103.1"/>
    <property type="molecule type" value="Genomic_DNA"/>
</dbReference>
<keyword evidence="4 5" id="KW-0472">Membrane</keyword>
<dbReference type="GO" id="GO:0016020">
    <property type="term" value="C:membrane"/>
    <property type="evidence" value="ECO:0007669"/>
    <property type="project" value="InterPro"/>
</dbReference>
<dbReference type="VEuPathDB" id="FungiDB:B1J91_G05962g"/>
<dbReference type="OrthoDB" id="1898221at2759"/>
<dbReference type="Proteomes" id="UP000054886">
    <property type="component" value="Unassembled WGS sequence"/>
</dbReference>
<feature type="transmembrane region" description="Helical" evidence="5">
    <location>
        <begin position="41"/>
        <end position="63"/>
    </location>
</feature>
<feature type="transmembrane region" description="Helical" evidence="5">
    <location>
        <begin position="90"/>
        <end position="109"/>
    </location>
</feature>
<dbReference type="VEuPathDB" id="FungiDB:GW608_G05775"/>
<accession>A0A0W0D5H0</accession>
<organism evidence="6 7">
    <name type="scientific">Candida glabrata</name>
    <name type="common">Yeast</name>
    <name type="synonym">Torulopsis glabrata</name>
    <dbReference type="NCBI Taxonomy" id="5478"/>
    <lineage>
        <taxon>Eukaryota</taxon>
        <taxon>Fungi</taxon>
        <taxon>Dikarya</taxon>
        <taxon>Ascomycota</taxon>
        <taxon>Saccharomycotina</taxon>
        <taxon>Saccharomycetes</taxon>
        <taxon>Saccharomycetales</taxon>
        <taxon>Saccharomycetaceae</taxon>
        <taxon>Nakaseomyces</taxon>
    </lineage>
</organism>
<comment type="caution">
    <text evidence="6">The sequence shown here is derived from an EMBL/GenBank/DDBJ whole genome shotgun (WGS) entry which is preliminary data.</text>
</comment>
<sequence length="240" mass="27251">MNGNLSLAINVLCLSTSYWGYKWSTQIQLPPTLEKAGHKQFFTNISLMATMVSNVASILNWCIQRMVGPSKAREDKPFFANLSELVSRHIILPQALVLETVVPLIYWPLRLFAIKLIMQGVADGELSGPLIPISVDIAIHALPFIFLFSDHYLSGYGARFRLSNTTAWFIIVATAMSYYKFLQLIIDPTTGQTYPYPFLDVPEPYKSVIFVITATIAWIFYALYQRFPPRSLLKETIKMD</sequence>
<dbReference type="VEuPathDB" id="FungiDB:GWK60_G05775"/>
<evidence type="ECO:0000313" key="6">
    <source>
        <dbReference type="EMBL" id="KTB07103.1"/>
    </source>
</evidence>
<dbReference type="PANTHER" id="PTHR10989">
    <property type="entry name" value="ANDROGEN-INDUCED PROTEIN 1-RELATED"/>
    <property type="match status" value="1"/>
</dbReference>
<evidence type="ECO:0000256" key="4">
    <source>
        <dbReference type="ARBA" id="ARBA00023136"/>
    </source>
</evidence>
<evidence type="ECO:0000256" key="3">
    <source>
        <dbReference type="ARBA" id="ARBA00022989"/>
    </source>
</evidence>
<evidence type="ECO:0000256" key="5">
    <source>
        <dbReference type="SAM" id="Phobius"/>
    </source>
</evidence>
<dbReference type="VEuPathDB" id="FungiDB:GVI51_G05797"/>
<keyword evidence="2 5" id="KW-0812">Transmembrane</keyword>
<dbReference type="Pfam" id="PF04750">
    <property type="entry name" value="Far-17a_AIG1"/>
    <property type="match status" value="1"/>
</dbReference>
<gene>
    <name evidence="6" type="ORF">AO440_001732</name>
</gene>
<protein>
    <submittedName>
        <fullName evidence="6">UPF0641 membrane protein</fullName>
    </submittedName>
</protein>
<feature type="transmembrane region" description="Helical" evidence="5">
    <location>
        <begin position="205"/>
        <end position="224"/>
    </location>
</feature>
<feature type="transmembrane region" description="Helical" evidence="5">
    <location>
        <begin position="129"/>
        <end position="153"/>
    </location>
</feature>
<evidence type="ECO:0000256" key="1">
    <source>
        <dbReference type="ARBA" id="ARBA00004127"/>
    </source>
</evidence>
<keyword evidence="3 5" id="KW-1133">Transmembrane helix</keyword>
<dbReference type="GO" id="GO:0005783">
    <property type="term" value="C:endoplasmic reticulum"/>
    <property type="evidence" value="ECO:0007669"/>
    <property type="project" value="EnsemblFungi"/>
</dbReference>
<reference evidence="6 7" key="1">
    <citation type="submission" date="2015-10" db="EMBL/GenBank/DDBJ databases">
        <title>Draft genomes sequences of Candida glabrata isolates 1A, 1B, 2A, 2B, 3A and 3B.</title>
        <authorList>
            <person name="Haavelsrud O.E."/>
            <person name="Gaustad P."/>
        </authorList>
    </citation>
    <scope>NUCLEOTIDE SEQUENCE [LARGE SCALE GENOMIC DNA]</scope>
    <source>
        <strain evidence="6">910700640</strain>
    </source>
</reference>
<dbReference type="AlphaFoldDB" id="A0A0W0D5H0"/>
<dbReference type="VEuPathDB" id="FungiDB:CAGL0G05962g"/>
<proteinExistence type="predicted"/>
<name>A0A0W0D5H0_CANGB</name>
<dbReference type="PANTHER" id="PTHR10989:SF16">
    <property type="entry name" value="AT02829P-RELATED"/>
    <property type="match status" value="1"/>
</dbReference>